<name>A0A1A6DWJ2_9BURK</name>
<keyword evidence="3" id="KW-1185">Reference proteome</keyword>
<accession>A0A1A6DWJ2</accession>
<dbReference type="RefSeq" id="WP_068608005.1">
    <property type="nucleotide sequence ID" value="NZ_LZDH01000045.1"/>
</dbReference>
<keyword evidence="1" id="KW-0732">Signal</keyword>
<sequence>MNRFSLRTLIATSLLAATAAASAASFPVASGEFSAADVAASNTAQPVRAARATTTEGRTRAEVRAELEAARYRGELPFDGETGRTYRDVFPDRYPLPECR</sequence>
<evidence type="ECO:0000313" key="2">
    <source>
        <dbReference type="EMBL" id="OBS31160.1"/>
    </source>
</evidence>
<dbReference type="Pfam" id="PF13663">
    <property type="entry name" value="DUF4148"/>
    <property type="match status" value="1"/>
</dbReference>
<evidence type="ECO:0000256" key="1">
    <source>
        <dbReference type="SAM" id="SignalP"/>
    </source>
</evidence>
<evidence type="ECO:0000313" key="3">
    <source>
        <dbReference type="Proteomes" id="UP000091969"/>
    </source>
</evidence>
<feature type="chain" id="PRO_5008343804" description="DUF4148 domain-containing protein" evidence="1">
    <location>
        <begin position="24"/>
        <end position="100"/>
    </location>
</feature>
<dbReference type="Proteomes" id="UP000091969">
    <property type="component" value="Unassembled WGS sequence"/>
</dbReference>
<protein>
    <recommendedName>
        <fullName evidence="4">DUF4148 domain-containing protein</fullName>
    </recommendedName>
</protein>
<dbReference type="InterPro" id="IPR025421">
    <property type="entry name" value="DUF4148"/>
</dbReference>
<organism evidence="2 3">
    <name type="scientific">Tepidimonas fonticaldi</name>
    <dbReference type="NCBI Taxonomy" id="1101373"/>
    <lineage>
        <taxon>Bacteria</taxon>
        <taxon>Pseudomonadati</taxon>
        <taxon>Pseudomonadota</taxon>
        <taxon>Betaproteobacteria</taxon>
        <taxon>Burkholderiales</taxon>
        <taxon>Tepidimonas</taxon>
    </lineage>
</organism>
<reference evidence="2 3" key="1">
    <citation type="submission" date="2016-06" db="EMBL/GenBank/DDBJ databases">
        <title>Genome sequence of Tepidimonas fonticaldi PL17.</title>
        <authorList>
            <person name="Pinnaka A.K."/>
        </authorList>
    </citation>
    <scope>NUCLEOTIDE SEQUENCE [LARGE SCALE GENOMIC DNA]</scope>
    <source>
        <strain evidence="2 3">PL17</strain>
    </source>
</reference>
<proteinExistence type="predicted"/>
<comment type="caution">
    <text evidence="2">The sequence shown here is derived from an EMBL/GenBank/DDBJ whole genome shotgun (WGS) entry which is preliminary data.</text>
</comment>
<feature type="signal peptide" evidence="1">
    <location>
        <begin position="1"/>
        <end position="23"/>
    </location>
</feature>
<dbReference type="EMBL" id="LZDH01000045">
    <property type="protein sequence ID" value="OBS31160.1"/>
    <property type="molecule type" value="Genomic_DNA"/>
</dbReference>
<dbReference type="STRING" id="1101373.A9O67_02970"/>
<evidence type="ECO:0008006" key="4">
    <source>
        <dbReference type="Google" id="ProtNLM"/>
    </source>
</evidence>
<gene>
    <name evidence="2" type="ORF">A9O67_02970</name>
</gene>
<dbReference type="AlphaFoldDB" id="A0A1A6DWJ2"/>